<dbReference type="HOGENOM" id="CLU_1933403_0_0_6"/>
<dbReference type="EMBL" id="ATGK01000018">
    <property type="protein sequence ID" value="EPG35351.1"/>
    <property type="molecule type" value="Genomic_DNA"/>
</dbReference>
<evidence type="ECO:0000256" key="1">
    <source>
        <dbReference type="SAM" id="Phobius"/>
    </source>
</evidence>
<name>S3T1J3_9GAMM</name>
<proteinExistence type="predicted"/>
<reference evidence="2 3" key="1">
    <citation type="submission" date="2013-06" db="EMBL/GenBank/DDBJ databases">
        <title>The Genome Sequence of Acinetobacter sp. NIPH 2036.</title>
        <authorList>
            <consortium name="The Broad Institute Genome Sequencing Platform"/>
            <consortium name="The Broad Institute Genome Sequencing Center for Infectious Disease"/>
            <person name="Cerqueira G."/>
            <person name="Feldgarden M."/>
            <person name="Courvalin P."/>
            <person name="Perichon B."/>
            <person name="Grillot-Courvalin C."/>
            <person name="Clermont D."/>
            <person name="Rocha E."/>
            <person name="Yoon E.-J."/>
            <person name="Nemec A."/>
            <person name="Young S.K."/>
            <person name="Zeng Q."/>
            <person name="Gargeya S."/>
            <person name="Fitzgerald M."/>
            <person name="Abouelleil A."/>
            <person name="Alvarado L."/>
            <person name="Berlin A.M."/>
            <person name="Chapman S.B."/>
            <person name="Dewar J."/>
            <person name="Goldberg J."/>
            <person name="Griggs A."/>
            <person name="Gujja S."/>
            <person name="Hansen M."/>
            <person name="Howarth C."/>
            <person name="Imamovic A."/>
            <person name="Larimer J."/>
            <person name="McCowan C."/>
            <person name="Murphy C."/>
            <person name="Pearson M."/>
            <person name="Priest M."/>
            <person name="Roberts A."/>
            <person name="Saif S."/>
            <person name="Shea T."/>
            <person name="Sykes S."/>
            <person name="Wortman J."/>
            <person name="Nusbaum C."/>
            <person name="Birren B."/>
        </authorList>
    </citation>
    <scope>NUCLEOTIDE SEQUENCE [LARGE SCALE GENOMIC DNA]</scope>
    <source>
        <strain evidence="2 3">NIPH 2036</strain>
    </source>
</reference>
<gene>
    <name evidence="2" type="ORF">F907_03230</name>
</gene>
<dbReference type="AlphaFoldDB" id="S3T1J3"/>
<protein>
    <recommendedName>
        <fullName evidence="4">Invasion protein expression up-regulator SirB</fullName>
    </recommendedName>
</protein>
<keyword evidence="1" id="KW-0472">Membrane</keyword>
<keyword evidence="1" id="KW-1133">Transmembrane helix</keyword>
<dbReference type="PATRIC" id="fig|1217696.3.peg.3170"/>
<comment type="caution">
    <text evidence="2">The sequence shown here is derived from an EMBL/GenBank/DDBJ whole genome shotgun (WGS) entry which is preliminary data.</text>
</comment>
<feature type="transmembrane region" description="Helical" evidence="1">
    <location>
        <begin position="46"/>
        <end position="65"/>
    </location>
</feature>
<feature type="transmembrane region" description="Helical" evidence="1">
    <location>
        <begin position="12"/>
        <end position="34"/>
    </location>
</feature>
<evidence type="ECO:0008006" key="4">
    <source>
        <dbReference type="Google" id="ProtNLM"/>
    </source>
</evidence>
<keyword evidence="1" id="KW-0812">Transmembrane</keyword>
<feature type="transmembrane region" description="Helical" evidence="1">
    <location>
        <begin position="108"/>
        <end position="130"/>
    </location>
</feature>
<organism evidence="2 3">
    <name type="scientific">Acinetobacter colistiniresistens</name>
    <dbReference type="NCBI Taxonomy" id="280145"/>
    <lineage>
        <taxon>Bacteria</taxon>
        <taxon>Pseudomonadati</taxon>
        <taxon>Pseudomonadota</taxon>
        <taxon>Gammaproteobacteria</taxon>
        <taxon>Moraxellales</taxon>
        <taxon>Moraxellaceae</taxon>
        <taxon>Acinetobacter</taxon>
    </lineage>
</organism>
<feature type="transmembrane region" description="Helical" evidence="1">
    <location>
        <begin position="77"/>
        <end position="96"/>
    </location>
</feature>
<dbReference type="Proteomes" id="UP000014559">
    <property type="component" value="Unassembled WGS sequence"/>
</dbReference>
<accession>S3T1J3</accession>
<sequence length="131" mass="14506">MMDIHLLTKIVHISAVSLLIIAFVLRASTLFVGVQDQQPNAKARKGLVGLQHLSLTLIIVTGAILLSMNNFEVQPWFYAKVILFFVFWSSLIKTYKQDSSILLVQRRAGLLIGTVALVGILGLVMIQPVFT</sequence>
<evidence type="ECO:0000313" key="2">
    <source>
        <dbReference type="EMBL" id="EPG35351.1"/>
    </source>
</evidence>
<evidence type="ECO:0000313" key="3">
    <source>
        <dbReference type="Proteomes" id="UP000014559"/>
    </source>
</evidence>